<keyword evidence="7" id="KW-1185">Reference proteome</keyword>
<dbReference type="AlphaFoldDB" id="A0A834XR28"/>
<name>A0A834XR28_APHGI</name>
<reference evidence="6 7" key="1">
    <citation type="submission" date="2020-08" db="EMBL/GenBank/DDBJ databases">
        <title>Aphidius gifuensis genome sequencing and assembly.</title>
        <authorList>
            <person name="Du Z."/>
        </authorList>
    </citation>
    <scope>NUCLEOTIDE SEQUENCE [LARGE SCALE GENOMIC DNA]</scope>
    <source>
        <strain evidence="6">YNYX2018</strain>
        <tissue evidence="6">Adults</tissue>
    </source>
</reference>
<dbReference type="OrthoDB" id="413649at2759"/>
<evidence type="ECO:0000313" key="6">
    <source>
        <dbReference type="EMBL" id="KAF7990972.1"/>
    </source>
</evidence>
<keyword evidence="1" id="KW-0132">Cell division</keyword>
<dbReference type="GO" id="GO:0005634">
    <property type="term" value="C:nucleus"/>
    <property type="evidence" value="ECO:0007669"/>
    <property type="project" value="TreeGrafter"/>
</dbReference>
<evidence type="ECO:0000256" key="5">
    <source>
        <dbReference type="SAM" id="Coils"/>
    </source>
</evidence>
<dbReference type="InterPro" id="IPR027417">
    <property type="entry name" value="P-loop_NTPase"/>
</dbReference>
<evidence type="ECO:0000256" key="4">
    <source>
        <dbReference type="ARBA" id="ARBA00023306"/>
    </source>
</evidence>
<evidence type="ECO:0000256" key="1">
    <source>
        <dbReference type="ARBA" id="ARBA00022618"/>
    </source>
</evidence>
<sequence length="675" mass="79472">MSTKVTSIILFNFKSFYKLNYVDPPLWCEFMGIISENDSDRNDFIDAIKFVLGEKLSNFGYKSYADFMYKNSAGEKLQNDITFVSLTLLSPEGVTQDFARSIDDNKCTYIIDKEEYSDDEVYMDTLKKQFHIDIEKIQFHQGMVNTIINQSPIEMSKTFEELSKSIKFKQQYDNLKKEITICEAEISNLNDKIHPLLEQKDTLIRHAPGNKILCQLEEKFKERYYLFAIHQKEKCIKKIRDDRNHIWEKIQVISIAEIRNLLNKILKLKKTCELIAKPNGKLDANSIKIFNKLLESDAEGVDDIYDNLRIAPDKEYECKNYKENRLKLNEIVGIFIKEISDIKSFQGLQLIIEGGNFQLEERMDKIESLDVHAYETMVKFNQVLDLGTIYHKNHHTFLEGRTELFRQKGILIREAIDNNVESIGETLMKNIYKPIYEKREFDLDFSSLPDKLLNITDENEAEKMKNKLQENIDSVQKNIHKNAMTASKEKLDKLDNEMKIYVDKKTQMELQLENLYERFKISQLIRKEYFMKYLNSVEERINEVYASFTDKYDERVKIIINNENEPYLDGILFEFHGQLLSNLSKKNKIIAAISILFAQKLDSLKKSFLFINQLDNQLGEQHISCLMDYLGSTKLEHQIIFVQKYQQTKILRENAHTLIKIDRDEEGSLLRMRYI</sequence>
<keyword evidence="2" id="KW-0498">Mitosis</keyword>
<dbReference type="GO" id="GO:0003677">
    <property type="term" value="F:DNA binding"/>
    <property type="evidence" value="ECO:0007669"/>
    <property type="project" value="TreeGrafter"/>
</dbReference>
<keyword evidence="5" id="KW-0175">Coiled coil</keyword>
<evidence type="ECO:0000256" key="2">
    <source>
        <dbReference type="ARBA" id="ARBA00022776"/>
    </source>
</evidence>
<organism evidence="6 7">
    <name type="scientific">Aphidius gifuensis</name>
    <name type="common">Parasitoid wasp</name>
    <dbReference type="NCBI Taxonomy" id="684658"/>
    <lineage>
        <taxon>Eukaryota</taxon>
        <taxon>Metazoa</taxon>
        <taxon>Ecdysozoa</taxon>
        <taxon>Arthropoda</taxon>
        <taxon>Hexapoda</taxon>
        <taxon>Insecta</taxon>
        <taxon>Pterygota</taxon>
        <taxon>Neoptera</taxon>
        <taxon>Endopterygota</taxon>
        <taxon>Hymenoptera</taxon>
        <taxon>Apocrita</taxon>
        <taxon>Ichneumonoidea</taxon>
        <taxon>Braconidae</taxon>
        <taxon>Aphidiinae</taxon>
        <taxon>Aphidius</taxon>
    </lineage>
</organism>
<gene>
    <name evidence="6" type="ORF">HCN44_000777</name>
</gene>
<dbReference type="EMBL" id="JACMRX010000004">
    <property type="protein sequence ID" value="KAF7990972.1"/>
    <property type="molecule type" value="Genomic_DNA"/>
</dbReference>
<comment type="caution">
    <text evidence="6">The sequence shown here is derived from an EMBL/GenBank/DDBJ whole genome shotgun (WGS) entry which is preliminary data.</text>
</comment>
<dbReference type="GO" id="GO:0007062">
    <property type="term" value="P:sister chromatid cohesion"/>
    <property type="evidence" value="ECO:0007669"/>
    <property type="project" value="TreeGrafter"/>
</dbReference>
<evidence type="ECO:0000313" key="7">
    <source>
        <dbReference type="Proteomes" id="UP000639338"/>
    </source>
</evidence>
<dbReference type="GO" id="GO:0008278">
    <property type="term" value="C:cohesin complex"/>
    <property type="evidence" value="ECO:0007669"/>
    <property type="project" value="TreeGrafter"/>
</dbReference>
<proteinExistence type="predicted"/>
<protein>
    <submittedName>
        <fullName evidence="6">Uncharacterized protein</fullName>
    </submittedName>
</protein>
<dbReference type="PANTHER" id="PTHR18937">
    <property type="entry name" value="STRUCTURAL MAINTENANCE OF CHROMOSOMES SMC FAMILY MEMBER"/>
    <property type="match status" value="1"/>
</dbReference>
<dbReference type="Gene3D" id="3.40.50.300">
    <property type="entry name" value="P-loop containing nucleotide triphosphate hydrolases"/>
    <property type="match status" value="2"/>
</dbReference>
<accession>A0A834XR28</accession>
<feature type="coiled-coil region" evidence="5">
    <location>
        <begin position="458"/>
        <end position="518"/>
    </location>
</feature>
<keyword evidence="3" id="KW-0539">Nucleus</keyword>
<evidence type="ECO:0000256" key="3">
    <source>
        <dbReference type="ARBA" id="ARBA00023242"/>
    </source>
</evidence>
<dbReference type="PANTHER" id="PTHR18937:SF12">
    <property type="entry name" value="STRUCTURAL MAINTENANCE OF CHROMOSOMES PROTEIN"/>
    <property type="match status" value="1"/>
</dbReference>
<keyword evidence="4" id="KW-0131">Cell cycle</keyword>
<dbReference type="GO" id="GO:0051301">
    <property type="term" value="P:cell division"/>
    <property type="evidence" value="ECO:0007669"/>
    <property type="project" value="UniProtKB-KW"/>
</dbReference>
<dbReference type="SUPFAM" id="SSF52540">
    <property type="entry name" value="P-loop containing nucleoside triphosphate hydrolases"/>
    <property type="match status" value="1"/>
</dbReference>
<dbReference type="Proteomes" id="UP000639338">
    <property type="component" value="Unassembled WGS sequence"/>
</dbReference>